<dbReference type="Gene3D" id="3.20.20.140">
    <property type="entry name" value="Metal-dependent hydrolases"/>
    <property type="match status" value="2"/>
</dbReference>
<evidence type="ECO:0000259" key="2">
    <source>
        <dbReference type="Pfam" id="PF01979"/>
    </source>
</evidence>
<dbReference type="EMBL" id="FQZI01000003">
    <property type="protein sequence ID" value="SHI89361.1"/>
    <property type="molecule type" value="Genomic_DNA"/>
</dbReference>
<accession>A0A1M6EV51</accession>
<dbReference type="InterPro" id="IPR006680">
    <property type="entry name" value="Amidohydro-rel"/>
</dbReference>
<sequence>MKRIFLLLFWSVFLTSNINAQEYFPNNESTKSKSSVFIAFTNAKIHVSPSEVIERGTLLIKDGKVIAVGTSVLVPKNAMQINLEGKYIYPSFIDMYTNFGIEVPKTSRSEGNNNPLYDTKRKGYYWNEHIKTEVNASDSFKFDQIKAEEFLKAGFGVVGTHVPDGIARGTGALVLLNNDKETNKFLSTVTTNHFAFTKSQFSNQAYPSSLMGMLALLKQMYHDAKWYKEGNSDYRDASLEALIKNEKIVQIFASEDKLNSLRVAKLGKEFGINYILKGSGNEFERIDEIKKTNAKFIIPINFPDGYDVSDPYQANQMELADLRFWNQAPTNPKSLSENGIIFALTTDKLKKLDDFRTNLLKAIKYGFDKTKALESLTTIPASLLGKSDEIGSLKKGNIGNFLITSGDIFDSKTIIYENWVQGNKFIINDMNLKDIRAEYLLTIGNDNYKLKIDGEINSLKADVKLANDKKVNSKLTLANNWLNLLLKTADTTKTEFHRLTAFVSDTNIISGKAVLANGIETLWSAKKVPVSAETKKEEEKKSEINKVFPVTYPNLPYGNVQKPNQKTILFKNVTVWTNEKEGVLTETDVLIKNGKIASVGKNLADPLALVVDGKGKHLTSGIIDEHSHIAISRGVNESGHNSSAEVTIEDVVNSDDINIYRNLAGGVTTSQLLHGSANPIGGRSAIVRWKWGLAPEEMIFQNSPKFIKFALGENVKQSNWGIQNPTRFPQSRMGVEQVFIDYFTRAQEYDRLWKEYNSQGKMGNLKKPRVDLELQTLAEIINKKRFISCHSYVQSEILGLMRVAEKFNFNVNTFTHILEGYKVADEMKKHGVGASTFSDWWAYKFEVNDAIPYNAALMHKQGLIVAINSDDAEMSRRLNQEAAKTVKYGGVSEEEAWKMVTLNPAKLLHLDDKVGSIKVGKDADVVLWSDNPLSIYAKAEKTLIEGVVYFDKDLDVLKRDEIAKERAEIITQLLQEKNQGMATQPASKKEKVHYHCDTLEE</sequence>
<feature type="domain" description="Amidohydrolase-related" evidence="2">
    <location>
        <begin position="855"/>
        <end position="941"/>
    </location>
</feature>
<reference evidence="4" key="1">
    <citation type="submission" date="2016-11" db="EMBL/GenBank/DDBJ databases">
        <authorList>
            <person name="Varghese N."/>
            <person name="Submissions S."/>
        </authorList>
    </citation>
    <scope>NUCLEOTIDE SEQUENCE [LARGE SCALE GENOMIC DNA]</scope>
    <source>
        <strain evidence="4">DSM 18829</strain>
    </source>
</reference>
<dbReference type="SUPFAM" id="SSF51556">
    <property type="entry name" value="Metallo-dependent hydrolases"/>
    <property type="match status" value="2"/>
</dbReference>
<dbReference type="InterPro" id="IPR011059">
    <property type="entry name" value="Metal-dep_hydrolase_composite"/>
</dbReference>
<evidence type="ECO:0000256" key="1">
    <source>
        <dbReference type="SAM" id="SignalP"/>
    </source>
</evidence>
<feature type="domain" description="Amidohydrolase-related" evidence="2">
    <location>
        <begin position="333"/>
        <end position="419"/>
    </location>
</feature>
<dbReference type="Proteomes" id="UP000184488">
    <property type="component" value="Unassembled WGS sequence"/>
</dbReference>
<dbReference type="STRING" id="415425.SAMN05444363_1977"/>
<dbReference type="RefSeq" id="WP_073310900.1">
    <property type="nucleotide sequence ID" value="NZ_FQZI01000003.1"/>
</dbReference>
<proteinExistence type="predicted"/>
<dbReference type="InterPro" id="IPR032466">
    <property type="entry name" value="Metal_Hydrolase"/>
</dbReference>
<evidence type="ECO:0000313" key="3">
    <source>
        <dbReference type="EMBL" id="SHI89361.1"/>
    </source>
</evidence>
<evidence type="ECO:0000313" key="4">
    <source>
        <dbReference type="Proteomes" id="UP000184488"/>
    </source>
</evidence>
<name>A0A1M6EV51_9FLAO</name>
<dbReference type="CDD" id="cd01309">
    <property type="entry name" value="Met_dep_hydrolase_C"/>
    <property type="match status" value="1"/>
</dbReference>
<dbReference type="Pfam" id="PF01979">
    <property type="entry name" value="Amidohydro_1"/>
    <property type="match status" value="2"/>
</dbReference>
<dbReference type="OrthoDB" id="9802793at2"/>
<dbReference type="SUPFAM" id="SSF51338">
    <property type="entry name" value="Composite domain of metallo-dependent hydrolases"/>
    <property type="match status" value="2"/>
</dbReference>
<feature type="chain" id="PRO_5013291259" evidence="1">
    <location>
        <begin position="21"/>
        <end position="1001"/>
    </location>
</feature>
<dbReference type="InterPro" id="IPR051781">
    <property type="entry name" value="Metallo-dep_Hydrolase"/>
</dbReference>
<dbReference type="GO" id="GO:0016810">
    <property type="term" value="F:hydrolase activity, acting on carbon-nitrogen (but not peptide) bonds"/>
    <property type="evidence" value="ECO:0007669"/>
    <property type="project" value="InterPro"/>
</dbReference>
<dbReference type="PANTHER" id="PTHR43135:SF3">
    <property type="entry name" value="ALPHA-D-RIBOSE 1-METHYLPHOSPHONATE 5-TRIPHOSPHATE DIPHOSPHATASE"/>
    <property type="match status" value="1"/>
</dbReference>
<feature type="signal peptide" evidence="1">
    <location>
        <begin position="1"/>
        <end position="20"/>
    </location>
</feature>
<dbReference type="AlphaFoldDB" id="A0A1M6EV51"/>
<keyword evidence="1" id="KW-0732">Signal</keyword>
<keyword evidence="4" id="KW-1185">Reference proteome</keyword>
<organism evidence="3 4">
    <name type="scientific">Flavobacterium terrae</name>
    <dbReference type="NCBI Taxonomy" id="415425"/>
    <lineage>
        <taxon>Bacteria</taxon>
        <taxon>Pseudomonadati</taxon>
        <taxon>Bacteroidota</taxon>
        <taxon>Flavobacteriia</taxon>
        <taxon>Flavobacteriales</taxon>
        <taxon>Flavobacteriaceae</taxon>
        <taxon>Flavobacterium</taxon>
    </lineage>
</organism>
<protein>
    <submittedName>
        <fullName evidence="3">Imidazolonepropionase</fullName>
    </submittedName>
</protein>
<gene>
    <name evidence="3" type="ORF">SAMN05444363_1977</name>
</gene>
<dbReference type="PANTHER" id="PTHR43135">
    <property type="entry name" value="ALPHA-D-RIBOSE 1-METHYLPHOSPHONATE 5-TRIPHOSPHATE DIPHOSPHATASE"/>
    <property type="match status" value="1"/>
</dbReference>